<feature type="transmembrane region" description="Helical" evidence="5">
    <location>
        <begin position="170"/>
        <end position="188"/>
    </location>
</feature>
<evidence type="ECO:0000259" key="6">
    <source>
        <dbReference type="PROSITE" id="PS50262"/>
    </source>
</evidence>
<accession>A0A9W2ZCK9</accession>
<dbReference type="GO" id="GO:0016020">
    <property type="term" value="C:membrane"/>
    <property type="evidence" value="ECO:0007669"/>
    <property type="project" value="UniProtKB-SubCell"/>
</dbReference>
<feature type="transmembrane region" description="Helical" evidence="5">
    <location>
        <begin position="123"/>
        <end position="149"/>
    </location>
</feature>
<keyword evidence="4 5" id="KW-0472">Membrane</keyword>
<evidence type="ECO:0000313" key="7">
    <source>
        <dbReference type="Proteomes" id="UP001165740"/>
    </source>
</evidence>
<dbReference type="PANTHER" id="PTHR46641:SF2">
    <property type="entry name" value="FMRFAMIDE RECEPTOR"/>
    <property type="match status" value="1"/>
</dbReference>
<dbReference type="Pfam" id="PF10324">
    <property type="entry name" value="7TM_GPCR_Srw"/>
    <property type="match status" value="1"/>
</dbReference>
<comment type="subcellular location">
    <subcellularLocation>
        <location evidence="1">Membrane</location>
    </subcellularLocation>
</comment>
<keyword evidence="3 5" id="KW-1133">Transmembrane helix</keyword>
<feature type="transmembrane region" description="Helical" evidence="5">
    <location>
        <begin position="38"/>
        <end position="66"/>
    </location>
</feature>
<dbReference type="AlphaFoldDB" id="A0A9W2ZCK9"/>
<dbReference type="PROSITE" id="PS50262">
    <property type="entry name" value="G_PROTEIN_RECEP_F1_2"/>
    <property type="match status" value="1"/>
</dbReference>
<dbReference type="InterPro" id="IPR017452">
    <property type="entry name" value="GPCR_Rhodpsn_7TM"/>
</dbReference>
<evidence type="ECO:0000256" key="2">
    <source>
        <dbReference type="ARBA" id="ARBA00022692"/>
    </source>
</evidence>
<dbReference type="InterPro" id="IPR000276">
    <property type="entry name" value="GPCR_Rhodpsn"/>
</dbReference>
<dbReference type="InterPro" id="IPR052954">
    <property type="entry name" value="GPCR-Ligand_Int"/>
</dbReference>
<evidence type="ECO:0000256" key="3">
    <source>
        <dbReference type="ARBA" id="ARBA00022989"/>
    </source>
</evidence>
<proteinExistence type="predicted"/>
<evidence type="ECO:0000256" key="5">
    <source>
        <dbReference type="SAM" id="Phobius"/>
    </source>
</evidence>
<dbReference type="PRINTS" id="PR00237">
    <property type="entry name" value="GPCRRHODOPSN"/>
</dbReference>
<dbReference type="OrthoDB" id="6184792at2759"/>
<dbReference type="InterPro" id="IPR019427">
    <property type="entry name" value="7TM_GPCR_serpentine_rcpt_Srw"/>
</dbReference>
<evidence type="ECO:0000256" key="1">
    <source>
        <dbReference type="ARBA" id="ARBA00004370"/>
    </source>
</evidence>
<name>A0A9W2ZCK9_BIOGL</name>
<sequence length="360" mass="41343">MNATMSITDSGIASYGETTPVEYYYLCDDPTTLLEQIYIYFVLMCFVKPTVSILGITANIISLLILRLSGLHKPSNILLFSLVIADTLNLFRSINYGAILYWFGPDDVMCGFHYSAEVNYFLFYSLIGMQYFHALGEYCSPMFPVLITFERLVAVFKPLTFARIINRKRTIVLVVCAFLIWLPWAMLLPSNFNIGFVDISQNITYMSPIPSDFLVQNIFILGKFDANVNQTFSNTLPLIFVTIGSIVLAVKVNIEMKKRKMLTSSQKMSWSPRTTRTLMMTCFFFVISTSAVTIIAQLDNEIEEEVIYFYLRREIRVLLMQINSSSSLFIYIATNRRFFNIFCGIFGIEIKLTKHRDDET</sequence>
<dbReference type="GeneID" id="129923895"/>
<feature type="domain" description="G-protein coupled receptors family 1 profile" evidence="6">
    <location>
        <begin position="58"/>
        <end position="331"/>
    </location>
</feature>
<dbReference type="Proteomes" id="UP001165740">
    <property type="component" value="Chromosome 18"/>
</dbReference>
<keyword evidence="2 5" id="KW-0812">Transmembrane</keyword>
<organism evidence="7 8">
    <name type="scientific">Biomphalaria glabrata</name>
    <name type="common">Bloodfluke planorb</name>
    <name type="synonym">Freshwater snail</name>
    <dbReference type="NCBI Taxonomy" id="6526"/>
    <lineage>
        <taxon>Eukaryota</taxon>
        <taxon>Metazoa</taxon>
        <taxon>Spiralia</taxon>
        <taxon>Lophotrochozoa</taxon>
        <taxon>Mollusca</taxon>
        <taxon>Gastropoda</taxon>
        <taxon>Heterobranchia</taxon>
        <taxon>Euthyneura</taxon>
        <taxon>Panpulmonata</taxon>
        <taxon>Hygrophila</taxon>
        <taxon>Lymnaeoidea</taxon>
        <taxon>Planorbidae</taxon>
        <taxon>Biomphalaria</taxon>
    </lineage>
</organism>
<protein>
    <submittedName>
        <fullName evidence="8">Uncharacterized protein LOC129923895</fullName>
    </submittedName>
</protein>
<gene>
    <name evidence="8" type="primary">LOC129923895</name>
</gene>
<feature type="transmembrane region" description="Helical" evidence="5">
    <location>
        <begin position="78"/>
        <end position="103"/>
    </location>
</feature>
<evidence type="ECO:0000256" key="4">
    <source>
        <dbReference type="ARBA" id="ARBA00023136"/>
    </source>
</evidence>
<reference evidence="8" key="1">
    <citation type="submission" date="2025-08" db="UniProtKB">
        <authorList>
            <consortium name="RefSeq"/>
        </authorList>
    </citation>
    <scope>IDENTIFICATION</scope>
</reference>
<feature type="transmembrane region" description="Helical" evidence="5">
    <location>
        <begin position="315"/>
        <end position="333"/>
    </location>
</feature>
<keyword evidence="7" id="KW-1185">Reference proteome</keyword>
<feature type="transmembrane region" description="Helical" evidence="5">
    <location>
        <begin position="235"/>
        <end position="254"/>
    </location>
</feature>
<dbReference type="RefSeq" id="XP_055872779.1">
    <property type="nucleotide sequence ID" value="XM_056016804.1"/>
</dbReference>
<dbReference type="Gene3D" id="1.20.1070.10">
    <property type="entry name" value="Rhodopsin 7-helix transmembrane proteins"/>
    <property type="match status" value="1"/>
</dbReference>
<dbReference type="GO" id="GO:0008528">
    <property type="term" value="F:G protein-coupled peptide receptor activity"/>
    <property type="evidence" value="ECO:0007669"/>
    <property type="project" value="InterPro"/>
</dbReference>
<dbReference type="SUPFAM" id="SSF81321">
    <property type="entry name" value="Family A G protein-coupled receptor-like"/>
    <property type="match status" value="1"/>
</dbReference>
<feature type="transmembrane region" description="Helical" evidence="5">
    <location>
        <begin position="275"/>
        <end position="295"/>
    </location>
</feature>
<evidence type="ECO:0000313" key="8">
    <source>
        <dbReference type="RefSeq" id="XP_055872779.1"/>
    </source>
</evidence>
<dbReference type="PANTHER" id="PTHR46641">
    <property type="entry name" value="FMRFAMIDE RECEPTOR-RELATED"/>
    <property type="match status" value="1"/>
</dbReference>